<dbReference type="GO" id="GO:0008641">
    <property type="term" value="F:ubiquitin-like modifier activating enzyme activity"/>
    <property type="evidence" value="ECO:0007669"/>
    <property type="project" value="InterPro"/>
</dbReference>
<dbReference type="Gene3D" id="3.40.50.720">
    <property type="entry name" value="NAD(P)-binding Rossmann-like Domain"/>
    <property type="match status" value="1"/>
</dbReference>
<dbReference type="OrthoDB" id="9804286at2"/>
<keyword evidence="3" id="KW-1185">Reference proteome</keyword>
<dbReference type="EMBL" id="AAXW01000004">
    <property type="protein sequence ID" value="EAZ92907.1"/>
    <property type="molecule type" value="Genomic_DNA"/>
</dbReference>
<dbReference type="GO" id="GO:0004792">
    <property type="term" value="F:thiosulfate-cyanide sulfurtransferase activity"/>
    <property type="evidence" value="ECO:0007669"/>
    <property type="project" value="TreeGrafter"/>
</dbReference>
<dbReference type="PANTHER" id="PTHR10953:SF102">
    <property type="entry name" value="ADENYLYLTRANSFERASE AND SULFURTRANSFERASE MOCS3"/>
    <property type="match status" value="1"/>
</dbReference>
<dbReference type="GO" id="GO:0016779">
    <property type="term" value="F:nucleotidyltransferase activity"/>
    <property type="evidence" value="ECO:0007669"/>
    <property type="project" value="TreeGrafter"/>
</dbReference>
<comment type="caution">
    <text evidence="2">The sequence shown here is derived from an EMBL/GenBank/DDBJ whole genome shotgun (WGS) entry which is preliminary data.</text>
</comment>
<dbReference type="eggNOG" id="COG0476">
    <property type="taxonomic scope" value="Bacteria"/>
</dbReference>
<dbReference type="CDD" id="cd00757">
    <property type="entry name" value="ThiF_MoeB_HesA_family"/>
    <property type="match status" value="1"/>
</dbReference>
<dbReference type="AlphaFoldDB" id="A3IL38"/>
<gene>
    <name evidence="2" type="ORF">CY0110_22462</name>
</gene>
<sequence>MNFTPTELERYSRQIQLPGFGEEGQKRLKDSTAVVTGVGGLGGTVALYLAVAGVGKIILVRGGELRLDDLNRQILMTNSWVGQPRVYKARETLLNINPDIEIEAVNEFVTAENIDGLVQKADIAFDCAFDFKERTLLNKACVRWGVPMVEAAMSGMDAYLTTIIPGETPCLSCIFPETPEWDRWGFGVLGAVSGSLACLAALEGIKLLTGLGEPLTGQLLTMELGTATFAKRRPYHDPNCPVCGNFTKQRLSSYMGSQEATGNRQQAQVLS</sequence>
<proteinExistence type="predicted"/>
<reference evidence="2 3" key="1">
    <citation type="submission" date="2007-03" db="EMBL/GenBank/DDBJ databases">
        <authorList>
            <person name="Stal L."/>
            <person name="Ferriera S."/>
            <person name="Johnson J."/>
            <person name="Kravitz S."/>
            <person name="Beeson K."/>
            <person name="Sutton G."/>
            <person name="Rogers Y.-H."/>
            <person name="Friedman R."/>
            <person name="Frazier M."/>
            <person name="Venter J.C."/>
        </authorList>
    </citation>
    <scope>NUCLEOTIDE SEQUENCE [LARGE SCALE GENOMIC DNA]</scope>
    <source>
        <strain evidence="2 3">CCY0110</strain>
    </source>
</reference>
<dbReference type="InterPro" id="IPR035985">
    <property type="entry name" value="Ubiquitin-activating_enz"/>
</dbReference>
<dbReference type="RefSeq" id="WP_008274054.1">
    <property type="nucleotide sequence ID" value="NZ_AAXW01000004.1"/>
</dbReference>
<accession>A3IL38</accession>
<dbReference type="SUPFAM" id="SSF69572">
    <property type="entry name" value="Activating enzymes of the ubiquitin-like proteins"/>
    <property type="match status" value="1"/>
</dbReference>
<dbReference type="Pfam" id="PF00899">
    <property type="entry name" value="ThiF"/>
    <property type="match status" value="1"/>
</dbReference>
<dbReference type="GO" id="GO:0005737">
    <property type="term" value="C:cytoplasm"/>
    <property type="evidence" value="ECO:0007669"/>
    <property type="project" value="TreeGrafter"/>
</dbReference>
<protein>
    <submittedName>
        <fullName evidence="2">MoeZ/MoeB</fullName>
    </submittedName>
</protein>
<evidence type="ECO:0000313" key="3">
    <source>
        <dbReference type="Proteomes" id="UP000003781"/>
    </source>
</evidence>
<dbReference type="Proteomes" id="UP000003781">
    <property type="component" value="Unassembled WGS sequence"/>
</dbReference>
<dbReference type="PANTHER" id="PTHR10953">
    <property type="entry name" value="UBIQUITIN-ACTIVATING ENZYME E1"/>
    <property type="match status" value="1"/>
</dbReference>
<dbReference type="InterPro" id="IPR000594">
    <property type="entry name" value="ThiF_NAD_FAD-bd"/>
</dbReference>
<feature type="domain" description="THIF-type NAD/FAD binding fold" evidence="1">
    <location>
        <begin position="11"/>
        <end position="242"/>
    </location>
</feature>
<organism evidence="2 3">
    <name type="scientific">Crocosphaera chwakensis CCY0110</name>
    <dbReference type="NCBI Taxonomy" id="391612"/>
    <lineage>
        <taxon>Bacteria</taxon>
        <taxon>Bacillati</taxon>
        <taxon>Cyanobacteriota</taxon>
        <taxon>Cyanophyceae</taxon>
        <taxon>Oscillatoriophycideae</taxon>
        <taxon>Chroococcales</taxon>
        <taxon>Aphanothecaceae</taxon>
        <taxon>Crocosphaera</taxon>
        <taxon>Crocosphaera chwakensis</taxon>
    </lineage>
</organism>
<evidence type="ECO:0000313" key="2">
    <source>
        <dbReference type="EMBL" id="EAZ92907.1"/>
    </source>
</evidence>
<evidence type="ECO:0000259" key="1">
    <source>
        <dbReference type="Pfam" id="PF00899"/>
    </source>
</evidence>
<name>A3IL38_9CHRO</name>
<dbReference type="InterPro" id="IPR045886">
    <property type="entry name" value="ThiF/MoeB/HesA"/>
</dbReference>